<keyword evidence="3" id="KW-1185">Reference proteome</keyword>
<protein>
    <submittedName>
        <fullName evidence="2">Uncharacterized protein</fullName>
    </submittedName>
</protein>
<dbReference type="Proteomes" id="UP000199518">
    <property type="component" value="Unassembled WGS sequence"/>
</dbReference>
<gene>
    <name evidence="2" type="ORF">SAMN05421753_11672</name>
</gene>
<name>A0A1I3P8K9_9PLAN</name>
<reference evidence="3" key="1">
    <citation type="submission" date="2016-10" db="EMBL/GenBank/DDBJ databases">
        <authorList>
            <person name="Varghese N."/>
            <person name="Submissions S."/>
        </authorList>
    </citation>
    <scope>NUCLEOTIDE SEQUENCE [LARGE SCALE GENOMIC DNA]</scope>
    <source>
        <strain evidence="3">DSM 26348</strain>
    </source>
</reference>
<keyword evidence="1" id="KW-1133">Transmembrane helix</keyword>
<evidence type="ECO:0000256" key="1">
    <source>
        <dbReference type="SAM" id="Phobius"/>
    </source>
</evidence>
<proteinExistence type="predicted"/>
<evidence type="ECO:0000313" key="2">
    <source>
        <dbReference type="EMBL" id="SFJ17888.1"/>
    </source>
</evidence>
<keyword evidence="1" id="KW-0812">Transmembrane</keyword>
<feature type="transmembrane region" description="Helical" evidence="1">
    <location>
        <begin position="52"/>
        <end position="69"/>
    </location>
</feature>
<dbReference type="AlphaFoldDB" id="A0A1I3P8K9"/>
<accession>A0A1I3P8K9</accession>
<sequence length="70" mass="7658">MVEAAACSLGGQNEPPAPRWMRCFPVRDAQCQETLRPGFVKTGVPEAHNTRAFSLFVFSIPPAIIAMVIK</sequence>
<organism evidence="2 3">
    <name type="scientific">Planctomicrobium piriforme</name>
    <dbReference type="NCBI Taxonomy" id="1576369"/>
    <lineage>
        <taxon>Bacteria</taxon>
        <taxon>Pseudomonadati</taxon>
        <taxon>Planctomycetota</taxon>
        <taxon>Planctomycetia</taxon>
        <taxon>Planctomycetales</taxon>
        <taxon>Planctomycetaceae</taxon>
        <taxon>Planctomicrobium</taxon>
    </lineage>
</organism>
<keyword evidence="1" id="KW-0472">Membrane</keyword>
<dbReference type="EMBL" id="FOQD01000016">
    <property type="protein sequence ID" value="SFJ17888.1"/>
    <property type="molecule type" value="Genomic_DNA"/>
</dbReference>
<evidence type="ECO:0000313" key="3">
    <source>
        <dbReference type="Proteomes" id="UP000199518"/>
    </source>
</evidence>